<name>A0A239GSJ6_9SPHN</name>
<accession>A0A239GSJ6</accession>
<evidence type="ECO:0000313" key="1">
    <source>
        <dbReference type="EMBL" id="SNS71054.1"/>
    </source>
</evidence>
<evidence type="ECO:0008006" key="3">
    <source>
        <dbReference type="Google" id="ProtNLM"/>
    </source>
</evidence>
<proteinExistence type="predicted"/>
<protein>
    <recommendedName>
        <fullName evidence="3">DUF1203 domain-containing protein</fullName>
    </recommendedName>
</protein>
<dbReference type="InterPro" id="IPR009593">
    <property type="entry name" value="DUF1203"/>
</dbReference>
<dbReference type="RefSeq" id="WP_089215367.1">
    <property type="nucleotide sequence ID" value="NZ_FZPA01000004.1"/>
</dbReference>
<dbReference type="EMBL" id="FZPA01000004">
    <property type="protein sequence ID" value="SNS71054.1"/>
    <property type="molecule type" value="Genomic_DNA"/>
</dbReference>
<dbReference type="AlphaFoldDB" id="A0A239GSJ6"/>
<gene>
    <name evidence="1" type="ORF">SAMN06295955_10448</name>
</gene>
<dbReference type="Proteomes" id="UP000198339">
    <property type="component" value="Unassembled WGS sequence"/>
</dbReference>
<organism evidence="1 2">
    <name type="scientific">Sphingopyxis indica</name>
    <dbReference type="NCBI Taxonomy" id="436663"/>
    <lineage>
        <taxon>Bacteria</taxon>
        <taxon>Pseudomonadati</taxon>
        <taxon>Pseudomonadota</taxon>
        <taxon>Alphaproteobacteria</taxon>
        <taxon>Sphingomonadales</taxon>
        <taxon>Sphingomonadaceae</taxon>
        <taxon>Sphingopyxis</taxon>
    </lineage>
</organism>
<dbReference type="OrthoDB" id="5953307at2"/>
<evidence type="ECO:0000313" key="2">
    <source>
        <dbReference type="Proteomes" id="UP000198339"/>
    </source>
</evidence>
<sequence>MTYAITGLSPEPFAPLFEMSDAELAARGARRVTADADRGFPCRISLEDARAGEELILLHHVSHDVETPYRSAYAIYVRQGVAAGTWRDAVPPVFEGRPLALRAFGADGMLRSARLAAPGEADRAIRDLFADDAIAYIDAHNAAHGCFAARIERDAA</sequence>
<dbReference type="Pfam" id="PF06718">
    <property type="entry name" value="DUF1203"/>
    <property type="match status" value="1"/>
</dbReference>
<reference evidence="1" key="1">
    <citation type="submission" date="2017-06" db="EMBL/GenBank/DDBJ databases">
        <authorList>
            <person name="Kim H.J."/>
            <person name="Triplett B.A."/>
        </authorList>
    </citation>
    <scope>NUCLEOTIDE SEQUENCE [LARGE SCALE GENOMIC DNA]</scope>
    <source>
        <strain evidence="1">DS15</strain>
    </source>
</reference>
<dbReference type="PIRSF" id="PIRSF034110">
    <property type="entry name" value="DUF1203"/>
    <property type="match status" value="1"/>
</dbReference>
<keyword evidence="2" id="KW-1185">Reference proteome</keyword>